<proteinExistence type="predicted"/>
<feature type="signal peptide" evidence="5">
    <location>
        <begin position="1"/>
        <end position="18"/>
    </location>
</feature>
<evidence type="ECO:0000256" key="4">
    <source>
        <dbReference type="SAM" id="MobiDB-lite"/>
    </source>
</evidence>
<keyword evidence="3" id="KW-0378">Hydrolase</keyword>
<feature type="domain" description="MurNAc-LAA" evidence="6">
    <location>
        <begin position="245"/>
        <end position="401"/>
    </location>
</feature>
<name>A0A346A417_9HYPH</name>
<dbReference type="Gene3D" id="3.40.630.40">
    <property type="entry name" value="Zn-dependent exopeptidases"/>
    <property type="match status" value="1"/>
</dbReference>
<organism evidence="7 8">
    <name type="scientific">Pseudolabrys taiwanensis</name>
    <dbReference type="NCBI Taxonomy" id="331696"/>
    <lineage>
        <taxon>Bacteria</taxon>
        <taxon>Pseudomonadati</taxon>
        <taxon>Pseudomonadota</taxon>
        <taxon>Alphaproteobacteria</taxon>
        <taxon>Hyphomicrobiales</taxon>
        <taxon>Xanthobacteraceae</taxon>
        <taxon>Pseudolabrys</taxon>
    </lineage>
</organism>
<gene>
    <name evidence="7" type="ORF">DW352_07775</name>
</gene>
<dbReference type="OrthoDB" id="9806267at2"/>
<evidence type="ECO:0000256" key="3">
    <source>
        <dbReference type="ARBA" id="ARBA00022801"/>
    </source>
</evidence>
<feature type="chain" id="PRO_5016863857" description="N-acetylmuramoyl-L-alanine amidase" evidence="5">
    <location>
        <begin position="19"/>
        <end position="417"/>
    </location>
</feature>
<sequence length="417" mass="44644">MVAALGVALGAALLTAPAARTAEGVDSRALPAPGTTQEAPAATDVRVGGDDKQTRFVLDLTQKIDLAAFTLADPYRVVIDIPQVVFKLPAKAGDQGRGLVKAFRYGLIMQGGSRIVLDVKGPVRIDKAFTLAATDGQPARLVLDLAATDRDSFLRTIALANKPARPATRNNEPPAKDSDDPRPLIVLDPGHGGIDTGTRGLDGENEKDIVLAFAQTLRDKLTATKKYRVVMTRDDDTFIPLNERVRFARQRGAALFISVHADSLPKREGQAEGATVYTLSEHASDAEAARLAESENRADVIAGVDLTAEPDDVANILVDLAQRETKTFSLQFAKSAVNELKSTARLHKHPLKSAGFVVLRAPDVPSVLVELGYMSTRDDLKQLTSPVWRDKTADAMVQAVDTFFGPRIAAGASGRGR</sequence>
<dbReference type="InterPro" id="IPR050695">
    <property type="entry name" value="N-acetylmuramoyl_amidase_3"/>
</dbReference>
<dbReference type="InterPro" id="IPR002508">
    <property type="entry name" value="MurNAc-LAA_cat"/>
</dbReference>
<comment type="catalytic activity">
    <reaction evidence="1">
        <text>Hydrolyzes the link between N-acetylmuramoyl residues and L-amino acid residues in certain cell-wall glycopeptides.</text>
        <dbReference type="EC" id="3.5.1.28"/>
    </reaction>
</comment>
<dbReference type="EMBL" id="CP031417">
    <property type="protein sequence ID" value="AXK83914.1"/>
    <property type="molecule type" value="Genomic_DNA"/>
</dbReference>
<dbReference type="GO" id="GO:0009253">
    <property type="term" value="P:peptidoglycan catabolic process"/>
    <property type="evidence" value="ECO:0007669"/>
    <property type="project" value="InterPro"/>
</dbReference>
<keyword evidence="8" id="KW-1185">Reference proteome</keyword>
<evidence type="ECO:0000313" key="7">
    <source>
        <dbReference type="EMBL" id="AXK83914.1"/>
    </source>
</evidence>
<dbReference type="GO" id="GO:0030288">
    <property type="term" value="C:outer membrane-bounded periplasmic space"/>
    <property type="evidence" value="ECO:0007669"/>
    <property type="project" value="TreeGrafter"/>
</dbReference>
<evidence type="ECO:0000259" key="6">
    <source>
        <dbReference type="SMART" id="SM00646"/>
    </source>
</evidence>
<dbReference type="CDD" id="cd02696">
    <property type="entry name" value="MurNAc-LAA"/>
    <property type="match status" value="1"/>
</dbReference>
<dbReference type="Pfam" id="PF01520">
    <property type="entry name" value="Amidase_3"/>
    <property type="match status" value="1"/>
</dbReference>
<feature type="region of interest" description="Disordered" evidence="4">
    <location>
        <begin position="163"/>
        <end position="201"/>
    </location>
</feature>
<reference evidence="7 8" key="1">
    <citation type="submission" date="2018-07" db="EMBL/GenBank/DDBJ databases">
        <authorList>
            <person name="Quirk P.G."/>
            <person name="Krulwich T.A."/>
        </authorList>
    </citation>
    <scope>NUCLEOTIDE SEQUENCE [LARGE SCALE GENOMIC DNA]</scope>
    <source>
        <strain evidence="7 8">CC-BB4</strain>
    </source>
</reference>
<evidence type="ECO:0000256" key="1">
    <source>
        <dbReference type="ARBA" id="ARBA00001561"/>
    </source>
</evidence>
<accession>A0A346A417</accession>
<dbReference type="InterPro" id="IPR021731">
    <property type="entry name" value="AMIN_dom"/>
</dbReference>
<evidence type="ECO:0000313" key="8">
    <source>
        <dbReference type="Proteomes" id="UP000254889"/>
    </source>
</evidence>
<dbReference type="Pfam" id="PF11741">
    <property type="entry name" value="AMIN"/>
    <property type="match status" value="1"/>
</dbReference>
<dbReference type="SMART" id="SM00646">
    <property type="entry name" value="Ami_3"/>
    <property type="match status" value="1"/>
</dbReference>
<dbReference type="PANTHER" id="PTHR30404:SF0">
    <property type="entry name" value="N-ACETYLMURAMOYL-L-ALANINE AMIDASE AMIC"/>
    <property type="match status" value="1"/>
</dbReference>
<dbReference type="KEGG" id="ptaw:DW352_07775"/>
<protein>
    <recommendedName>
        <fullName evidence="2">N-acetylmuramoyl-L-alanine amidase</fullName>
        <ecNumber evidence="2">3.5.1.28</ecNumber>
    </recommendedName>
</protein>
<dbReference type="Proteomes" id="UP000254889">
    <property type="component" value="Chromosome"/>
</dbReference>
<dbReference type="Gene3D" id="2.60.40.3500">
    <property type="match status" value="1"/>
</dbReference>
<evidence type="ECO:0000256" key="2">
    <source>
        <dbReference type="ARBA" id="ARBA00011901"/>
    </source>
</evidence>
<dbReference type="AlphaFoldDB" id="A0A346A417"/>
<dbReference type="EC" id="3.5.1.28" evidence="2"/>
<dbReference type="SUPFAM" id="SSF53187">
    <property type="entry name" value="Zn-dependent exopeptidases"/>
    <property type="match status" value="1"/>
</dbReference>
<evidence type="ECO:0000256" key="5">
    <source>
        <dbReference type="SAM" id="SignalP"/>
    </source>
</evidence>
<dbReference type="PANTHER" id="PTHR30404">
    <property type="entry name" value="N-ACETYLMURAMOYL-L-ALANINE AMIDASE"/>
    <property type="match status" value="1"/>
</dbReference>
<dbReference type="GO" id="GO:0008745">
    <property type="term" value="F:N-acetylmuramoyl-L-alanine amidase activity"/>
    <property type="evidence" value="ECO:0007669"/>
    <property type="project" value="UniProtKB-EC"/>
</dbReference>
<keyword evidence="5" id="KW-0732">Signal</keyword>